<accession>A0A1U9RRI4</accession>
<reference evidence="2 3" key="1">
    <citation type="submission" date="2017-02" db="EMBL/GenBank/DDBJ databases">
        <title>Complete Genome of Candidatus Carsonella ruddii strain BC, a Nutritional Endosymbiont of Bactericera cockerelli.</title>
        <authorList>
            <person name="Riley A.B."/>
            <person name="Kim D.H."/>
            <person name="Hansen A.K."/>
        </authorList>
    </citation>
    <scope>NUCLEOTIDE SEQUENCE [LARGE SCALE GENOMIC DNA]</scope>
    <source>
        <strain evidence="2 3">BC</strain>
    </source>
</reference>
<gene>
    <name evidence="2" type="ORF">BW244_0110</name>
</gene>
<evidence type="ECO:0000256" key="1">
    <source>
        <dbReference type="SAM" id="Phobius"/>
    </source>
</evidence>
<keyword evidence="1" id="KW-0472">Membrane</keyword>
<dbReference type="EMBL" id="CP019943">
    <property type="protein sequence ID" value="AQU89528.1"/>
    <property type="molecule type" value="Genomic_DNA"/>
</dbReference>
<sequence length="158" mass="19417">MNFLTFKKIYNLGIFLYLINFLNILKKNFKINKFNYYKKRILYFKKTINFNNFFFYYSICLMYIKFGNKFIFLIILFNYNIYIKSIIILNIKKEIIKIISFKNISFFLSKIKKNRNYNTFIICCKINKKVIKNYGISLYRNIAEENSYKNLLKTILMQ</sequence>
<protein>
    <submittedName>
        <fullName evidence="2">Uncharacterized protein</fullName>
    </submittedName>
</protein>
<organism evidence="2 3">
    <name type="scientific">Carsonella ruddii</name>
    <dbReference type="NCBI Taxonomy" id="114186"/>
    <lineage>
        <taxon>Bacteria</taxon>
        <taxon>Pseudomonadati</taxon>
        <taxon>Pseudomonadota</taxon>
        <taxon>Gammaproteobacteria</taxon>
        <taxon>Oceanospirillales</taxon>
        <taxon>Halomonadaceae</taxon>
        <taxon>Zymobacter group</taxon>
        <taxon>Candidatus Carsonella</taxon>
    </lineage>
</organism>
<feature type="transmembrane region" description="Helical" evidence="1">
    <location>
        <begin position="70"/>
        <end position="91"/>
    </location>
</feature>
<dbReference type="RefSeq" id="WP_211118364.1">
    <property type="nucleotide sequence ID" value="NZ_CP019943.1"/>
</dbReference>
<keyword evidence="1" id="KW-1133">Transmembrane helix</keyword>
<proteinExistence type="predicted"/>
<name>A0A1U9RRI4_CARRU</name>
<feature type="transmembrane region" description="Helical" evidence="1">
    <location>
        <begin position="6"/>
        <end position="25"/>
    </location>
</feature>
<feature type="transmembrane region" description="Helical" evidence="1">
    <location>
        <begin position="46"/>
        <end position="64"/>
    </location>
</feature>
<dbReference type="AlphaFoldDB" id="A0A1U9RRI4"/>
<keyword evidence="1" id="KW-0812">Transmembrane</keyword>
<dbReference type="Proteomes" id="UP000189666">
    <property type="component" value="Chromosome"/>
</dbReference>
<evidence type="ECO:0000313" key="2">
    <source>
        <dbReference type="EMBL" id="AQU89528.1"/>
    </source>
</evidence>
<evidence type="ECO:0000313" key="3">
    <source>
        <dbReference type="Proteomes" id="UP000189666"/>
    </source>
</evidence>